<dbReference type="GO" id="GO:0006281">
    <property type="term" value="P:DNA repair"/>
    <property type="evidence" value="ECO:0007669"/>
    <property type="project" value="UniProtKB-KW"/>
</dbReference>
<keyword evidence="1" id="KW-0234">DNA repair</keyword>
<dbReference type="GO" id="GO:0016787">
    <property type="term" value="F:hydrolase activity"/>
    <property type="evidence" value="ECO:0007669"/>
    <property type="project" value="UniProtKB-KW"/>
</dbReference>
<evidence type="ECO:0000313" key="3">
    <source>
        <dbReference type="EMBL" id="GAA0167790.1"/>
    </source>
</evidence>
<dbReference type="GO" id="GO:0006310">
    <property type="term" value="P:DNA recombination"/>
    <property type="evidence" value="ECO:0007669"/>
    <property type="project" value="UniProtKB-KW"/>
</dbReference>
<reference evidence="3 4" key="1">
    <citation type="submission" date="2024-01" db="EMBL/GenBank/DDBJ databases">
        <title>The complete chloroplast genome sequence of Lithospermum erythrorhizon: insights into the phylogenetic relationship among Boraginaceae species and the maternal lineages of purple gromwells.</title>
        <authorList>
            <person name="Okada T."/>
            <person name="Watanabe K."/>
        </authorList>
    </citation>
    <scope>NUCLEOTIDE SEQUENCE [LARGE SCALE GENOMIC DNA]</scope>
</reference>
<name>A0AAV3QW68_LITER</name>
<dbReference type="Proteomes" id="UP001454036">
    <property type="component" value="Unassembled WGS sequence"/>
</dbReference>
<accession>A0AAV3QW68</accession>
<comment type="similarity">
    <text evidence="1">Belongs to the helicase family.</text>
</comment>
<keyword evidence="1" id="KW-0347">Helicase</keyword>
<protein>
    <recommendedName>
        <fullName evidence="1">ATP-dependent DNA helicase</fullName>
        <ecNumber evidence="1">5.6.2.3</ecNumber>
    </recommendedName>
</protein>
<keyword evidence="1" id="KW-0067">ATP-binding</keyword>
<gene>
    <name evidence="3" type="ORF">LIER_40445</name>
</gene>
<keyword evidence="4" id="KW-1185">Reference proteome</keyword>
<dbReference type="AlphaFoldDB" id="A0AAV3QW68"/>
<dbReference type="Pfam" id="PF05970">
    <property type="entry name" value="PIF1"/>
    <property type="match status" value="1"/>
</dbReference>
<dbReference type="GO" id="GO:0005524">
    <property type="term" value="F:ATP binding"/>
    <property type="evidence" value="ECO:0007669"/>
    <property type="project" value="UniProtKB-KW"/>
</dbReference>
<evidence type="ECO:0000256" key="1">
    <source>
        <dbReference type="RuleBase" id="RU363044"/>
    </source>
</evidence>
<dbReference type="InterPro" id="IPR010285">
    <property type="entry name" value="DNA_helicase_pif1-like_DEAD"/>
</dbReference>
<dbReference type="PANTHER" id="PTHR10492:SF94">
    <property type="entry name" value="ATP-DEPENDENT DNA HELICASE"/>
    <property type="match status" value="1"/>
</dbReference>
<dbReference type="GO" id="GO:0000723">
    <property type="term" value="P:telomere maintenance"/>
    <property type="evidence" value="ECO:0007669"/>
    <property type="project" value="InterPro"/>
</dbReference>
<dbReference type="EMBL" id="BAABME010023322">
    <property type="protein sequence ID" value="GAA0167790.1"/>
    <property type="molecule type" value="Genomic_DNA"/>
</dbReference>
<keyword evidence="1" id="KW-0547">Nucleotide-binding</keyword>
<sequence>MAEDFARIKGQMHLSENDVLQKVLRGINHTLKALGRHINEFKLVSFQYVPNEYERFIREIASEKNIPVLDEHLRGIHKLNSQQKIAFDTIYNATTLDSGGVFFVDGPGGTGKSFLYTVLLAHIRSKRYIALIVAFSGIQGSKYQSTQGQTYSVKFHSRVAKQTS</sequence>
<dbReference type="SUPFAM" id="SSF52540">
    <property type="entry name" value="P-loop containing nucleoside triphosphate hydrolases"/>
    <property type="match status" value="1"/>
</dbReference>
<keyword evidence="1" id="KW-0227">DNA damage</keyword>
<comment type="caution">
    <text evidence="3">The sequence shown here is derived from an EMBL/GenBank/DDBJ whole genome shotgun (WGS) entry which is preliminary data.</text>
</comment>
<dbReference type="GO" id="GO:0043139">
    <property type="term" value="F:5'-3' DNA helicase activity"/>
    <property type="evidence" value="ECO:0007669"/>
    <property type="project" value="UniProtKB-EC"/>
</dbReference>
<dbReference type="PANTHER" id="PTHR10492">
    <property type="match status" value="1"/>
</dbReference>
<evidence type="ECO:0000313" key="4">
    <source>
        <dbReference type="Proteomes" id="UP001454036"/>
    </source>
</evidence>
<dbReference type="Gene3D" id="3.40.50.300">
    <property type="entry name" value="P-loop containing nucleotide triphosphate hydrolases"/>
    <property type="match status" value="1"/>
</dbReference>
<feature type="domain" description="DNA helicase Pif1-like DEAD-box helicase" evidence="2">
    <location>
        <begin position="78"/>
        <end position="142"/>
    </location>
</feature>
<keyword evidence="1" id="KW-0378">Hydrolase</keyword>
<comment type="cofactor">
    <cofactor evidence="1">
        <name>Mg(2+)</name>
        <dbReference type="ChEBI" id="CHEBI:18420"/>
    </cofactor>
</comment>
<keyword evidence="1" id="KW-0233">DNA recombination</keyword>
<organism evidence="3 4">
    <name type="scientific">Lithospermum erythrorhizon</name>
    <name type="common">Purple gromwell</name>
    <name type="synonym">Lithospermum officinale var. erythrorhizon</name>
    <dbReference type="NCBI Taxonomy" id="34254"/>
    <lineage>
        <taxon>Eukaryota</taxon>
        <taxon>Viridiplantae</taxon>
        <taxon>Streptophyta</taxon>
        <taxon>Embryophyta</taxon>
        <taxon>Tracheophyta</taxon>
        <taxon>Spermatophyta</taxon>
        <taxon>Magnoliopsida</taxon>
        <taxon>eudicotyledons</taxon>
        <taxon>Gunneridae</taxon>
        <taxon>Pentapetalae</taxon>
        <taxon>asterids</taxon>
        <taxon>lamiids</taxon>
        <taxon>Boraginales</taxon>
        <taxon>Boraginaceae</taxon>
        <taxon>Boraginoideae</taxon>
        <taxon>Lithospermeae</taxon>
        <taxon>Lithospermum</taxon>
    </lineage>
</organism>
<comment type="catalytic activity">
    <reaction evidence="1">
        <text>ATP + H2O = ADP + phosphate + H(+)</text>
        <dbReference type="Rhea" id="RHEA:13065"/>
        <dbReference type="ChEBI" id="CHEBI:15377"/>
        <dbReference type="ChEBI" id="CHEBI:15378"/>
        <dbReference type="ChEBI" id="CHEBI:30616"/>
        <dbReference type="ChEBI" id="CHEBI:43474"/>
        <dbReference type="ChEBI" id="CHEBI:456216"/>
        <dbReference type="EC" id="5.6.2.3"/>
    </reaction>
</comment>
<proteinExistence type="inferred from homology"/>
<evidence type="ECO:0000259" key="2">
    <source>
        <dbReference type="Pfam" id="PF05970"/>
    </source>
</evidence>
<dbReference type="EC" id="5.6.2.3" evidence="1"/>
<dbReference type="InterPro" id="IPR027417">
    <property type="entry name" value="P-loop_NTPase"/>
</dbReference>